<dbReference type="Gene3D" id="1.20.1560.10">
    <property type="entry name" value="ABC transporter type 1, transmembrane domain"/>
    <property type="match status" value="2"/>
</dbReference>
<keyword evidence="12" id="KW-1185">Reference proteome</keyword>
<dbReference type="CDD" id="cd18580">
    <property type="entry name" value="ABC_6TM_ABCC_D2"/>
    <property type="match status" value="1"/>
</dbReference>
<dbReference type="InterPro" id="IPR044726">
    <property type="entry name" value="ABCC_6TM_D2"/>
</dbReference>
<keyword evidence="7 8" id="KW-0472">Membrane</keyword>
<dbReference type="SUPFAM" id="SSF90123">
    <property type="entry name" value="ABC transporter transmembrane region"/>
    <property type="match status" value="2"/>
</dbReference>
<feature type="transmembrane region" description="Helical" evidence="8">
    <location>
        <begin position="647"/>
        <end position="680"/>
    </location>
</feature>
<dbReference type="InterPro" id="IPR027417">
    <property type="entry name" value="P-loop_NTPase"/>
</dbReference>
<feature type="transmembrane region" description="Helical" evidence="8">
    <location>
        <begin position="273"/>
        <end position="292"/>
    </location>
</feature>
<evidence type="ECO:0000256" key="6">
    <source>
        <dbReference type="ARBA" id="ARBA00022989"/>
    </source>
</evidence>
<dbReference type="InterPro" id="IPR011527">
    <property type="entry name" value="ABC1_TM_dom"/>
</dbReference>
<dbReference type="InterPro" id="IPR003439">
    <property type="entry name" value="ABC_transporter-like_ATP-bd"/>
</dbReference>
<dbReference type="Gene3D" id="3.40.50.300">
    <property type="entry name" value="P-loop containing nucleotide triphosphate hydrolases"/>
    <property type="match status" value="2"/>
</dbReference>
<keyword evidence="3 8" id="KW-0812">Transmembrane</keyword>
<feature type="transmembrane region" description="Helical" evidence="8">
    <location>
        <begin position="803"/>
        <end position="821"/>
    </location>
</feature>
<dbReference type="InterPro" id="IPR050173">
    <property type="entry name" value="ABC_transporter_C-like"/>
</dbReference>
<dbReference type="InterPro" id="IPR017871">
    <property type="entry name" value="ABC_transporter-like_CS"/>
</dbReference>
<feature type="domain" description="ABC transmembrane type-1" evidence="10">
    <location>
        <begin position="662"/>
        <end position="944"/>
    </location>
</feature>
<dbReference type="InterPro" id="IPR036640">
    <property type="entry name" value="ABC1_TM_sf"/>
</dbReference>
<keyword evidence="4" id="KW-0547">Nucleotide-binding</keyword>
<reference evidence="11 12" key="1">
    <citation type="journal article" date="2023" name="PLoS ONE">
        <title>Cytospora paraplurivora sp. nov. isolated from orchards with fruit tree decline syndrome in Ontario, Canada.</title>
        <authorList>
            <person name="Ilyukhin E."/>
            <person name="Nguyen H.D.T."/>
            <person name="Castle A.J."/>
            <person name="Ellouze W."/>
        </authorList>
    </citation>
    <scope>NUCLEOTIDE SEQUENCE [LARGE SCALE GENOMIC DNA]</scope>
    <source>
        <strain evidence="11 12">FDS-564</strain>
    </source>
</reference>
<evidence type="ECO:0000313" key="11">
    <source>
        <dbReference type="EMBL" id="KAK7736546.1"/>
    </source>
</evidence>
<accession>A0AAN9UA06</accession>
<feature type="transmembrane region" description="Helical" evidence="8">
    <location>
        <begin position="884"/>
        <end position="905"/>
    </location>
</feature>
<dbReference type="Proteomes" id="UP001320245">
    <property type="component" value="Unassembled WGS sequence"/>
</dbReference>
<dbReference type="EMBL" id="JAJSPL020000033">
    <property type="protein sequence ID" value="KAK7736546.1"/>
    <property type="molecule type" value="Genomic_DNA"/>
</dbReference>
<dbReference type="PROSITE" id="PS00211">
    <property type="entry name" value="ABC_TRANSPORTER_1"/>
    <property type="match status" value="2"/>
</dbReference>
<keyword evidence="5" id="KW-0067">ATP-binding</keyword>
<dbReference type="Pfam" id="PF00664">
    <property type="entry name" value="ABC_membrane"/>
    <property type="match status" value="1"/>
</dbReference>
<evidence type="ECO:0000256" key="7">
    <source>
        <dbReference type="ARBA" id="ARBA00023136"/>
    </source>
</evidence>
<evidence type="ECO:0000256" key="4">
    <source>
        <dbReference type="ARBA" id="ARBA00022741"/>
    </source>
</evidence>
<feature type="transmembrane region" description="Helical" evidence="8">
    <location>
        <begin position="917"/>
        <end position="942"/>
    </location>
</feature>
<evidence type="ECO:0000259" key="9">
    <source>
        <dbReference type="PROSITE" id="PS50893"/>
    </source>
</evidence>
<gene>
    <name evidence="11" type="ORF">SLS53_006977</name>
</gene>
<feature type="domain" description="ABC transporter" evidence="9">
    <location>
        <begin position="374"/>
        <end position="603"/>
    </location>
</feature>
<evidence type="ECO:0000256" key="5">
    <source>
        <dbReference type="ARBA" id="ARBA00022840"/>
    </source>
</evidence>
<evidence type="ECO:0000259" key="10">
    <source>
        <dbReference type="PROSITE" id="PS50929"/>
    </source>
</evidence>
<comment type="subcellular location">
    <subcellularLocation>
        <location evidence="1">Membrane</location>
        <topology evidence="1">Multi-pass membrane protein</topology>
    </subcellularLocation>
</comment>
<feature type="transmembrane region" description="Helical" evidence="8">
    <location>
        <begin position="198"/>
        <end position="220"/>
    </location>
</feature>
<name>A0AAN9UA06_9PEZI</name>
<dbReference type="GO" id="GO:0016020">
    <property type="term" value="C:membrane"/>
    <property type="evidence" value="ECO:0007669"/>
    <property type="project" value="UniProtKB-SubCell"/>
</dbReference>
<dbReference type="PANTHER" id="PTHR24223">
    <property type="entry name" value="ATP-BINDING CASSETTE SUB-FAMILY C"/>
    <property type="match status" value="1"/>
</dbReference>
<keyword evidence="6 8" id="KW-1133">Transmembrane helix</keyword>
<feature type="transmembrane region" description="Helical" evidence="8">
    <location>
        <begin position="32"/>
        <end position="51"/>
    </location>
</feature>
<comment type="caution">
    <text evidence="11">The sequence shown here is derived from an EMBL/GenBank/DDBJ whole genome shotgun (WGS) entry which is preliminary data.</text>
</comment>
<dbReference type="PANTHER" id="PTHR24223:SF345">
    <property type="entry name" value="ABC MULTIDRUG TRANSPORTER (EUROFUNG)"/>
    <property type="match status" value="1"/>
</dbReference>
<dbReference type="AlphaFoldDB" id="A0AAN9UA06"/>
<dbReference type="GO" id="GO:0005524">
    <property type="term" value="F:ATP binding"/>
    <property type="evidence" value="ECO:0007669"/>
    <property type="project" value="UniProtKB-KW"/>
</dbReference>
<evidence type="ECO:0000313" key="12">
    <source>
        <dbReference type="Proteomes" id="UP001320245"/>
    </source>
</evidence>
<sequence>MASSVCYDDFTFGPFVSACREDFDFTLLFEEIVFSFVPSACFLTLSAYRIWSLRQENAINGHTFLRRSKQPKFETKTLEETSGLYGILFMSWLNPLIALGNKKILDTDDLYLLDSELSANSQSIHLEETWSSTKLPANKNLLLATTLNTSHLDTSVLTLMSNDVQRVTDGMHPLHDIWANIIEVALAAWFLYRQLGVAFIAPLLVVAVCILSTSTVSRFTGPAMAKWTRRTEKRVTLTSAVISNMKPLKISGLAGSTARLLLKSRDEEQHVAGMFRFLLIFSIASAFTPQFISPVATFLWAGRQLSLVQVFASLSYLTLVTSPLSQLFQRIPSILAALTSLRRIQDFLEQEPRSDYRIFSESPGFHGEGDSIAISLEGASVGWTHGKWQLNGLDLTIPRSQLTIITGPVAAGKSTLCRALLGEVPFIKGNIKFHSQQLRIGYCDQTPFLTVGSIRSNIIGFEPFDGQLYNDVLETVLLKEDLQALPRADETEIGSGGATLSGGQRQRVALARALYLDAHMYILDDCTVGLDRPTADEVFRRLFGPDGFLRRRKATVVWCTHSLQYLRRAEHVIALDAEGHVVHQGGPDEVLENGHFTLAIDQDGNRDDAVGEKKTFATKDFTVNSAPATKHEEEKDPTRRVNDASVYAYYFGCFGPFIIISIILMATIFTLSWNFGPFWLSYWANNKFHVPGPLRHINTVYLGIYTALQLTGIIAMALYIASTDLGMARAGGTMLHSKAVKALMAAPLRYLTKTDQGITVNLFSQDINLIDLSLPRSVSNTVLSTFTSLGQAIVIAIGTPFVAIGYPILGFVISVISRLYLRTSRQVRLIVFENQSPLYAQFQDTVRGIVSVRAFGWEAPYTAQNHRYLDDSHRPMYLLGSTQIWLALILNLIVAVVAVSATVVATRLSSLGDRAGYVGAGLLSLMQFGALLNGGVQSWIMLESSLGAVKRLKEFSEKTGTEDKVGEDLRPGESWPERGEIILEGVDASYEEKYKDDEDDRNLALRGISMHVKPGEKVAVAGRTGSGKSSLILLLLRLLDPTSESANKITIDNLPLRRINRELLRQRIIAMPQDMIFLGAGETYRNALDPYSKASEDECKSALEQVGLWNVVEDAGGLNAETSKDSLSQGQKQLFNLAIVVLRANLRREAGSNGGVLLLDEVTSTVDKATEKTIMNVIEEVFKSYTVVAVTHRLESVLGFDRMFIMADGQIVKEGSPQTLTVEDGSDIA</sequence>
<feature type="domain" description="ABC transporter" evidence="9">
    <location>
        <begin position="983"/>
        <end position="1228"/>
    </location>
</feature>
<organism evidence="11 12">
    <name type="scientific">Cytospora paraplurivora</name>
    <dbReference type="NCBI Taxonomy" id="2898453"/>
    <lineage>
        <taxon>Eukaryota</taxon>
        <taxon>Fungi</taxon>
        <taxon>Dikarya</taxon>
        <taxon>Ascomycota</taxon>
        <taxon>Pezizomycotina</taxon>
        <taxon>Sordariomycetes</taxon>
        <taxon>Sordariomycetidae</taxon>
        <taxon>Diaporthales</taxon>
        <taxon>Cytosporaceae</taxon>
        <taxon>Cytospora</taxon>
    </lineage>
</organism>
<dbReference type="PROSITE" id="PS50893">
    <property type="entry name" value="ABC_TRANSPORTER_2"/>
    <property type="match status" value="2"/>
</dbReference>
<dbReference type="GO" id="GO:0140359">
    <property type="term" value="F:ABC-type transporter activity"/>
    <property type="evidence" value="ECO:0007669"/>
    <property type="project" value="InterPro"/>
</dbReference>
<dbReference type="GO" id="GO:0016887">
    <property type="term" value="F:ATP hydrolysis activity"/>
    <property type="evidence" value="ECO:0007669"/>
    <property type="project" value="InterPro"/>
</dbReference>
<keyword evidence="2" id="KW-0813">Transport</keyword>
<feature type="domain" description="ABC transmembrane type-1" evidence="10">
    <location>
        <begin position="155"/>
        <end position="336"/>
    </location>
</feature>
<dbReference type="PROSITE" id="PS50929">
    <property type="entry name" value="ABC_TM1F"/>
    <property type="match status" value="2"/>
</dbReference>
<protein>
    <submittedName>
        <fullName evidence="11">Uncharacterized protein</fullName>
    </submittedName>
</protein>
<proteinExistence type="predicted"/>
<dbReference type="SUPFAM" id="SSF52540">
    <property type="entry name" value="P-loop containing nucleoside triphosphate hydrolases"/>
    <property type="match status" value="2"/>
</dbReference>
<evidence type="ECO:0000256" key="8">
    <source>
        <dbReference type="SAM" id="Phobius"/>
    </source>
</evidence>
<evidence type="ECO:0000256" key="1">
    <source>
        <dbReference type="ARBA" id="ARBA00004141"/>
    </source>
</evidence>
<evidence type="ECO:0000256" key="2">
    <source>
        <dbReference type="ARBA" id="ARBA00022448"/>
    </source>
</evidence>
<dbReference type="Pfam" id="PF00005">
    <property type="entry name" value="ABC_tran"/>
    <property type="match status" value="2"/>
</dbReference>
<dbReference type="SMART" id="SM00382">
    <property type="entry name" value="AAA"/>
    <property type="match status" value="2"/>
</dbReference>
<feature type="transmembrane region" description="Helical" evidence="8">
    <location>
        <begin position="700"/>
        <end position="721"/>
    </location>
</feature>
<dbReference type="InterPro" id="IPR003593">
    <property type="entry name" value="AAA+_ATPase"/>
</dbReference>
<evidence type="ECO:0000256" key="3">
    <source>
        <dbReference type="ARBA" id="ARBA00022692"/>
    </source>
</evidence>